<reference evidence="1" key="1">
    <citation type="submission" date="2013-07" db="EMBL/GenBank/DDBJ databases">
        <title>The genome of an arbuscular mycorrhizal fungus provides insights into the evolution of the oldest plant symbiosis.</title>
        <authorList>
            <consortium name="DOE Joint Genome Institute"/>
            <person name="Tisserant E."/>
            <person name="Malbreil M."/>
            <person name="Kuo A."/>
            <person name="Kohler A."/>
            <person name="Symeonidi A."/>
            <person name="Balestrini R."/>
            <person name="Charron P."/>
            <person name="Duensing N."/>
            <person name="Frei-dit-Frey N."/>
            <person name="Gianinazzi-Pearson V."/>
            <person name="Gilbert B."/>
            <person name="Handa Y."/>
            <person name="Hijri M."/>
            <person name="Kaul R."/>
            <person name="Kawaguchi M."/>
            <person name="Krajinski F."/>
            <person name="Lammers P."/>
            <person name="Lapierre D."/>
            <person name="Masclaux F.G."/>
            <person name="Murat C."/>
            <person name="Morin E."/>
            <person name="Ndikumana S."/>
            <person name="Pagni M."/>
            <person name="Petitpierre D."/>
            <person name="Requena N."/>
            <person name="Rosikiewicz P."/>
            <person name="Riley R."/>
            <person name="Saito K."/>
            <person name="San Clemente H."/>
            <person name="Shapiro H."/>
            <person name="van Tuinen D."/>
            <person name="Becard G."/>
            <person name="Bonfante P."/>
            <person name="Paszkowski U."/>
            <person name="Shachar-Hill Y."/>
            <person name="Young J.P."/>
            <person name="Sanders I.R."/>
            <person name="Henrissat B."/>
            <person name="Rensing S.A."/>
            <person name="Grigoriev I.V."/>
            <person name="Corradi N."/>
            <person name="Roux C."/>
            <person name="Martin F."/>
        </authorList>
    </citation>
    <scope>NUCLEOTIDE SEQUENCE</scope>
    <source>
        <strain evidence="1">DAOM 197198</strain>
    </source>
</reference>
<evidence type="ECO:0000313" key="1">
    <source>
        <dbReference type="EMBL" id="ESA05201.1"/>
    </source>
</evidence>
<dbReference type="EMBL" id="KI293331">
    <property type="protein sequence ID" value="ESA05201.1"/>
    <property type="molecule type" value="Genomic_DNA"/>
</dbReference>
<feature type="non-terminal residue" evidence="1">
    <location>
        <position position="1"/>
    </location>
</feature>
<sequence>LINLYIVIILLSIWFTNDSFYFNTINCLVYGLTFGGIIVNVMAFGQTSLHSIF</sequence>
<dbReference type="HOGENOM" id="CLU_3074464_0_0_1"/>
<organism evidence="1">
    <name type="scientific">Rhizophagus irregularis (strain DAOM 181602 / DAOM 197198 / MUCL 43194)</name>
    <name type="common">Arbuscular mycorrhizal fungus</name>
    <name type="synonym">Glomus intraradices</name>
    <dbReference type="NCBI Taxonomy" id="747089"/>
    <lineage>
        <taxon>Eukaryota</taxon>
        <taxon>Fungi</taxon>
        <taxon>Fungi incertae sedis</taxon>
        <taxon>Mucoromycota</taxon>
        <taxon>Glomeromycotina</taxon>
        <taxon>Glomeromycetes</taxon>
        <taxon>Glomerales</taxon>
        <taxon>Glomeraceae</taxon>
        <taxon>Rhizophagus</taxon>
    </lineage>
</organism>
<gene>
    <name evidence="1" type="ORF">GLOINDRAFT_350185</name>
</gene>
<name>U9TPC6_RHIID</name>
<protein>
    <submittedName>
        <fullName evidence="1">Uncharacterized protein</fullName>
    </submittedName>
</protein>
<dbReference type="AlphaFoldDB" id="U9TPC6"/>
<accession>U9TPC6</accession>
<proteinExistence type="predicted"/>